<reference evidence="5" key="1">
    <citation type="submission" date="2017-10" db="EMBL/GenBank/DDBJ databases">
        <title>Phenotypic and genomic properties of facultatively anaerobic sulfur-reducing natronoarchaea from hypersaline soda lakes.</title>
        <authorList>
            <person name="Sorokin D.Y."/>
            <person name="Kublanov I.V."/>
            <person name="Roman P."/>
            <person name="Sinninghe Damste J.S."/>
            <person name="Golyshin P.N."/>
            <person name="Rojo D."/>
            <person name="Ciordia S."/>
            <person name="Mena Md.C."/>
            <person name="Ferrer M."/>
            <person name="Messina E."/>
            <person name="Smedile F."/>
            <person name="La Spada G."/>
            <person name="La Cono V."/>
            <person name="Yakimov M.M."/>
        </authorList>
    </citation>
    <scope>NUCLEOTIDE SEQUENCE [LARGE SCALE GENOMIC DNA]</scope>
    <source>
        <strain evidence="5">AArc1</strain>
    </source>
</reference>
<dbReference type="EMBL" id="CP027033">
    <property type="protein sequence ID" value="AXR83393.1"/>
    <property type="molecule type" value="Genomic_DNA"/>
</dbReference>
<organism evidence="2 5">
    <name type="scientific">Natrarchaeobaculum sulfurireducens</name>
    <dbReference type="NCBI Taxonomy" id="2044521"/>
    <lineage>
        <taxon>Archaea</taxon>
        <taxon>Methanobacteriati</taxon>
        <taxon>Methanobacteriota</taxon>
        <taxon>Stenosarchaea group</taxon>
        <taxon>Halobacteria</taxon>
        <taxon>Halobacteriales</taxon>
        <taxon>Natrialbaceae</taxon>
        <taxon>Natrarchaeobaculum</taxon>
    </lineage>
</organism>
<dbReference type="KEGG" id="nag:AArcMg_3413"/>
<evidence type="ECO:0000313" key="5">
    <source>
        <dbReference type="Proteomes" id="UP000258707"/>
    </source>
</evidence>
<feature type="compositionally biased region" description="Basic and acidic residues" evidence="1">
    <location>
        <begin position="1"/>
        <end position="28"/>
    </location>
</feature>
<evidence type="ECO:0000313" key="3">
    <source>
        <dbReference type="EMBL" id="AXR83393.1"/>
    </source>
</evidence>
<evidence type="ECO:0000313" key="2">
    <source>
        <dbReference type="EMBL" id="AXR79620.1"/>
    </source>
</evidence>
<evidence type="ECO:0000256" key="1">
    <source>
        <dbReference type="SAM" id="MobiDB-lite"/>
    </source>
</evidence>
<dbReference type="AlphaFoldDB" id="A0A346PJC5"/>
<accession>A0A346PJC5</accession>
<protein>
    <submittedName>
        <fullName evidence="2">Uncharacterized protein</fullName>
    </submittedName>
</protein>
<dbReference type="Proteomes" id="UP000258613">
    <property type="component" value="Chromosome"/>
</dbReference>
<keyword evidence="4" id="KW-1185">Reference proteome</keyword>
<reference evidence="2" key="3">
    <citation type="journal article" date="2019" name="Int. J. Syst. Evol. Microbiol.">
        <title>Natronolimnobius sulfurireducens sp. nov. and Halalkaliarchaeum desulfuricum gen. nov., sp. nov., the first sulfur-respiring alkaliphilic haloarchaea from hypersaline alkaline lakes.</title>
        <authorList>
            <person name="Sorokin D.Y."/>
            <person name="Yakimov M."/>
            <person name="Messina E."/>
            <person name="Merkel A.Y."/>
            <person name="Bale N.J."/>
            <person name="Sinninghe Damste J.S."/>
        </authorList>
    </citation>
    <scope>NUCLEOTIDE SEQUENCE</scope>
    <source>
        <strain evidence="3">AArc-Mg</strain>
        <strain evidence="2">AArc1</strain>
    </source>
</reference>
<dbReference type="EMBL" id="CP024047">
    <property type="protein sequence ID" value="AXR79620.1"/>
    <property type="molecule type" value="Genomic_DNA"/>
</dbReference>
<dbReference type="KEGG" id="nan:AArc1_3319"/>
<evidence type="ECO:0000313" key="4">
    <source>
        <dbReference type="Proteomes" id="UP000258613"/>
    </source>
</evidence>
<name>A0A346PJC5_9EURY</name>
<gene>
    <name evidence="2" type="ORF">AArc1_3319</name>
    <name evidence="3" type="ORF">AArcMg_3413</name>
</gene>
<dbReference type="Proteomes" id="UP000258707">
    <property type="component" value="Chromosome"/>
</dbReference>
<accession>A0A346PV48</accession>
<reference evidence="4" key="2">
    <citation type="submission" date="2018-02" db="EMBL/GenBank/DDBJ databases">
        <title>Phenotypic and genomic properties of facultatively anaerobic sulfur-reducing natronoarchaea from hypersaline soda lakes.</title>
        <authorList>
            <person name="Sorokin D.Y."/>
            <person name="Kublanov I.V."/>
            <person name="Roman P."/>
            <person name="Sinninghe Damste J.S."/>
            <person name="Golyshin P.N."/>
            <person name="Rojo D."/>
            <person name="Ciordia S."/>
            <person name="Mena M.D.C."/>
            <person name="Ferrer M."/>
            <person name="Messina E."/>
            <person name="Smedile F."/>
            <person name="La Spada G."/>
            <person name="La Cono V."/>
            <person name="Yakimov M.M."/>
        </authorList>
    </citation>
    <scope>NUCLEOTIDE SEQUENCE [LARGE SCALE GENOMIC DNA]</scope>
    <source>
        <strain evidence="4">AArc-Mg</strain>
    </source>
</reference>
<proteinExistence type="predicted"/>
<feature type="region of interest" description="Disordered" evidence="1">
    <location>
        <begin position="1"/>
        <end position="30"/>
    </location>
</feature>
<sequence>MTRTRTRDELESVPHDADPITHRLDPDTHLPLPAVCSLERPVRDRRPIQLSFT</sequence>